<dbReference type="InterPro" id="IPR005502">
    <property type="entry name" value="Ribosyl_crysJ1"/>
</dbReference>
<dbReference type="NCBIfam" id="TIGR02662">
    <property type="entry name" value="dinitro_DRAG"/>
    <property type="match status" value="1"/>
</dbReference>
<gene>
    <name evidence="2" type="ORF">C882_4070</name>
</gene>
<sequence length="318" mass="34796">MFVKRPAEGAEASRIETQGHRLTMESPDLHARALGAYLGLAVGDALGATVEFMTRGEIQQQYGVHAKMIGGGWLRLKPGQVTDDTEMSLALGRSLVRSGGFDLGDINESFADWLRTKPKDVGNTCRRGIRRYITKGTLQTEYHEGDAGNGAVMRTLPAVLATLHDARRCAEWCRQQAHVTHNHPLSDDATVTVGEMVRRLILGGSMRDCRDLATDLVERHKTFRFEPYKGQSSAYVVDTIQTVLHFYFLTDSFKQCIIETVNQGGDADTTGAIAGMLAGATYGVDAIPRPWLTRLDGTAKGDIFKQTNALLALSGIEI</sequence>
<feature type="binding site" evidence="1">
    <location>
        <position position="84"/>
    </location>
    <ligand>
        <name>Mg(2+)</name>
        <dbReference type="ChEBI" id="CHEBI:18420"/>
        <label>1</label>
    </ligand>
</feature>
<feature type="binding site" evidence="1">
    <location>
        <position position="268"/>
    </location>
    <ligand>
        <name>Mg(2+)</name>
        <dbReference type="ChEBI" id="CHEBI:18420"/>
        <label>1</label>
    </ligand>
</feature>
<proteinExistence type="predicted"/>
<keyword evidence="2" id="KW-0378">Hydrolase</keyword>
<feature type="binding site" evidence="1">
    <location>
        <position position="266"/>
    </location>
    <ligand>
        <name>Mg(2+)</name>
        <dbReference type="ChEBI" id="CHEBI:18420"/>
        <label>1</label>
    </ligand>
</feature>
<comment type="cofactor">
    <cofactor evidence="1">
        <name>Mg(2+)</name>
        <dbReference type="ChEBI" id="CHEBI:18420"/>
    </cofactor>
    <text evidence="1">Binds 2 magnesium ions per subunit.</text>
</comment>
<evidence type="ECO:0000313" key="2">
    <source>
        <dbReference type="EMBL" id="EKV30733.1"/>
    </source>
</evidence>
<name>K9HK60_9PROT</name>
<keyword evidence="3" id="KW-1185">Reference proteome</keyword>
<evidence type="ECO:0000256" key="1">
    <source>
        <dbReference type="PIRSR" id="PIRSR605502-1"/>
    </source>
</evidence>
<dbReference type="InterPro" id="IPR013479">
    <property type="entry name" value="ADP-ribosyl_diN_reduct_hydro"/>
</dbReference>
<feature type="binding site" evidence="1">
    <location>
        <position position="83"/>
    </location>
    <ligand>
        <name>Mg(2+)</name>
        <dbReference type="ChEBI" id="CHEBI:18420"/>
        <label>1</label>
    </ligand>
</feature>
<protein>
    <submittedName>
        <fullName evidence="2">ADP-ribosyl-[dinitrogen reductase] glycohydrolase</fullName>
    </submittedName>
</protein>
<dbReference type="STRING" id="1238182.C882_4070"/>
<feature type="binding site" evidence="1">
    <location>
        <position position="82"/>
    </location>
    <ligand>
        <name>Mg(2+)</name>
        <dbReference type="ChEBI" id="CHEBI:18420"/>
        <label>1</label>
    </ligand>
</feature>
<dbReference type="SUPFAM" id="SSF101478">
    <property type="entry name" value="ADP-ribosylglycohydrolase"/>
    <property type="match status" value="1"/>
</dbReference>
<evidence type="ECO:0000313" key="3">
    <source>
        <dbReference type="Proteomes" id="UP000009881"/>
    </source>
</evidence>
<feature type="binding site" evidence="1">
    <location>
        <position position="269"/>
    </location>
    <ligand>
        <name>Mg(2+)</name>
        <dbReference type="ChEBI" id="CHEBI:18420"/>
        <label>1</label>
    </ligand>
</feature>
<dbReference type="InterPro" id="IPR050792">
    <property type="entry name" value="ADP-ribosylglycohydrolase"/>
</dbReference>
<dbReference type="Pfam" id="PF03747">
    <property type="entry name" value="ADP_ribosyl_GH"/>
    <property type="match status" value="1"/>
</dbReference>
<keyword evidence="1" id="KW-0460">Magnesium</keyword>
<dbReference type="GO" id="GO:0016787">
    <property type="term" value="F:hydrolase activity"/>
    <property type="evidence" value="ECO:0007669"/>
    <property type="project" value="UniProtKB-KW"/>
</dbReference>
<keyword evidence="1" id="KW-0479">Metal-binding</keyword>
<comment type="caution">
    <text evidence="2">The sequence shown here is derived from an EMBL/GenBank/DDBJ whole genome shotgun (WGS) entry which is preliminary data.</text>
</comment>
<dbReference type="AlphaFoldDB" id="K9HK60"/>
<dbReference type="EMBL" id="ANHY01000007">
    <property type="protein sequence ID" value="EKV30733.1"/>
    <property type="molecule type" value="Genomic_DNA"/>
</dbReference>
<dbReference type="PATRIC" id="fig|1238182.3.peg.1732"/>
<dbReference type="PANTHER" id="PTHR16222">
    <property type="entry name" value="ADP-RIBOSYLGLYCOHYDROLASE"/>
    <property type="match status" value="1"/>
</dbReference>
<dbReference type="PANTHER" id="PTHR16222:SF12">
    <property type="entry name" value="ADP-RIBOSYLGLYCOHYDROLASE-RELATED"/>
    <property type="match status" value="1"/>
</dbReference>
<dbReference type="Proteomes" id="UP000009881">
    <property type="component" value="Unassembled WGS sequence"/>
</dbReference>
<dbReference type="GO" id="GO:0046872">
    <property type="term" value="F:metal ion binding"/>
    <property type="evidence" value="ECO:0007669"/>
    <property type="project" value="UniProtKB-KW"/>
</dbReference>
<dbReference type="Gene3D" id="1.10.4080.10">
    <property type="entry name" value="ADP-ribosylation/Crystallin J1"/>
    <property type="match status" value="1"/>
</dbReference>
<accession>K9HK60</accession>
<dbReference type="InterPro" id="IPR036705">
    <property type="entry name" value="Ribosyl_crysJ1_sf"/>
</dbReference>
<reference evidence="2 3" key="1">
    <citation type="journal article" date="2013" name="Genome Announc.">
        <title>Draft Genome Sequence of an Alphaproteobacterium, Caenispirillum salinarum AK4(T), Isolated from a Solar Saltern.</title>
        <authorList>
            <person name="Khatri I."/>
            <person name="Singh A."/>
            <person name="Korpole S."/>
            <person name="Pinnaka A.K."/>
            <person name="Subramanian S."/>
        </authorList>
    </citation>
    <scope>NUCLEOTIDE SEQUENCE [LARGE SCALE GENOMIC DNA]</scope>
    <source>
        <strain evidence="2 3">AK4</strain>
    </source>
</reference>
<dbReference type="eggNOG" id="COG1397">
    <property type="taxonomic scope" value="Bacteria"/>
</dbReference>
<organism evidence="2 3">
    <name type="scientific">Caenispirillum salinarum AK4</name>
    <dbReference type="NCBI Taxonomy" id="1238182"/>
    <lineage>
        <taxon>Bacteria</taxon>
        <taxon>Pseudomonadati</taxon>
        <taxon>Pseudomonadota</taxon>
        <taxon>Alphaproteobacteria</taxon>
        <taxon>Rhodospirillales</taxon>
        <taxon>Novispirillaceae</taxon>
        <taxon>Caenispirillum</taxon>
    </lineage>
</organism>